<dbReference type="GO" id="GO:0001517">
    <property type="term" value="F:N-acetylglucosamine 6-O-sulfotransferase activity"/>
    <property type="evidence" value="ECO:0007669"/>
    <property type="project" value="TreeGrafter"/>
</dbReference>
<evidence type="ECO:0000256" key="1">
    <source>
        <dbReference type="SAM" id="Phobius"/>
    </source>
</evidence>
<evidence type="ECO:0000313" key="4">
    <source>
        <dbReference type="Proteomes" id="UP000653454"/>
    </source>
</evidence>
<feature type="domain" description="Sulfotransferase" evidence="2">
    <location>
        <begin position="114"/>
        <end position="387"/>
    </location>
</feature>
<dbReference type="PANTHER" id="PTHR10704">
    <property type="entry name" value="CARBOHYDRATE SULFOTRANSFERASE"/>
    <property type="match status" value="1"/>
</dbReference>
<dbReference type="InterPro" id="IPR000863">
    <property type="entry name" value="Sulfotransferase_dom"/>
</dbReference>
<keyword evidence="4" id="KW-1185">Reference proteome</keyword>
<dbReference type="Pfam" id="PF00685">
    <property type="entry name" value="Sulfotransfer_1"/>
    <property type="match status" value="1"/>
</dbReference>
<dbReference type="Gene3D" id="3.40.50.300">
    <property type="entry name" value="P-loop containing nucleotide triphosphate hydrolases"/>
    <property type="match status" value="1"/>
</dbReference>
<dbReference type="SUPFAM" id="SSF52540">
    <property type="entry name" value="P-loop containing nucleoside triphosphate hydrolases"/>
    <property type="match status" value="1"/>
</dbReference>
<dbReference type="EMBL" id="CAJHNJ030000012">
    <property type="protein sequence ID" value="CAG9110393.1"/>
    <property type="molecule type" value="Genomic_DNA"/>
</dbReference>
<reference evidence="3" key="1">
    <citation type="submission" date="2020-11" db="EMBL/GenBank/DDBJ databases">
        <authorList>
            <person name="Whiteford S."/>
        </authorList>
    </citation>
    <scope>NUCLEOTIDE SEQUENCE</scope>
</reference>
<keyword evidence="1" id="KW-0472">Membrane</keyword>
<dbReference type="Proteomes" id="UP000653454">
    <property type="component" value="Unassembled WGS sequence"/>
</dbReference>
<sequence>MFQRSNIKIYLVVLASSFSVILILAGSHYLDKKIYRPVTENKQICVPNSKIDDNNVVHQQHPSTKPEEPGDDIVIDKLIQRQRLVIASEYANSNFSASKLKDLLLEAGGQPVRSLIMSTFRSGSTFLGDILNAVPGNFHFYEPLIKYESKQIRGPPEATDAVNLLKNMLKCNVEGMRDYLTFAKGHTVTFKLNPRLSGNCKNNRLCEDAHHTSRFCKLFPFQSMKVVRLRLRLIEDILQDKDFSNLKVVLLVRDPRGVLSSRQARPWCRAWPDCWDPTLLCGDMASDYVALTRLQGKFPNRLTAVRFEDLAVNYTRETKRLFQTLGRPMESAVDDFFKAHTHNARDKNAYSTFRVSHNVPFQWIKYLDYQFVKQIQEVCSEAMALWGYRAALSAGHMRSRHFQPVGPYDVTRGVPVI</sequence>
<dbReference type="GO" id="GO:0006790">
    <property type="term" value="P:sulfur compound metabolic process"/>
    <property type="evidence" value="ECO:0007669"/>
    <property type="project" value="TreeGrafter"/>
</dbReference>
<dbReference type="AlphaFoldDB" id="A0A8S4E5B3"/>
<accession>A0A8S4E5B3</accession>
<feature type="transmembrane region" description="Helical" evidence="1">
    <location>
        <begin position="9"/>
        <end position="30"/>
    </location>
</feature>
<evidence type="ECO:0000259" key="2">
    <source>
        <dbReference type="Pfam" id="PF00685"/>
    </source>
</evidence>
<proteinExistence type="predicted"/>
<keyword evidence="1" id="KW-1133">Transmembrane helix</keyword>
<dbReference type="GO" id="GO:0006044">
    <property type="term" value="P:N-acetylglucosamine metabolic process"/>
    <property type="evidence" value="ECO:0007669"/>
    <property type="project" value="TreeGrafter"/>
</dbReference>
<protein>
    <submittedName>
        <fullName evidence="3">(diamondback moth) hypothetical protein</fullName>
    </submittedName>
</protein>
<dbReference type="PANTHER" id="PTHR10704:SF44">
    <property type="entry name" value="LD35051P-RELATED"/>
    <property type="match status" value="1"/>
</dbReference>
<name>A0A8S4E5B3_PLUXY</name>
<dbReference type="InterPro" id="IPR027417">
    <property type="entry name" value="P-loop_NTPase"/>
</dbReference>
<comment type="caution">
    <text evidence="3">The sequence shown here is derived from an EMBL/GenBank/DDBJ whole genome shotgun (WGS) entry which is preliminary data.</text>
</comment>
<dbReference type="InterPro" id="IPR051135">
    <property type="entry name" value="Gal/GlcNAc/GalNAc_ST"/>
</dbReference>
<keyword evidence="1" id="KW-0812">Transmembrane</keyword>
<organism evidence="3 4">
    <name type="scientific">Plutella xylostella</name>
    <name type="common">Diamondback moth</name>
    <name type="synonym">Plutella maculipennis</name>
    <dbReference type="NCBI Taxonomy" id="51655"/>
    <lineage>
        <taxon>Eukaryota</taxon>
        <taxon>Metazoa</taxon>
        <taxon>Ecdysozoa</taxon>
        <taxon>Arthropoda</taxon>
        <taxon>Hexapoda</taxon>
        <taxon>Insecta</taxon>
        <taxon>Pterygota</taxon>
        <taxon>Neoptera</taxon>
        <taxon>Endopterygota</taxon>
        <taxon>Lepidoptera</taxon>
        <taxon>Glossata</taxon>
        <taxon>Ditrysia</taxon>
        <taxon>Yponomeutoidea</taxon>
        <taxon>Plutellidae</taxon>
        <taxon>Plutella</taxon>
    </lineage>
</organism>
<gene>
    <name evidence="3" type="ORF">PLXY2_LOCUS4520</name>
</gene>
<evidence type="ECO:0000313" key="3">
    <source>
        <dbReference type="EMBL" id="CAG9110393.1"/>
    </source>
</evidence>